<dbReference type="PATRIC" id="fig|1094564.3.peg.1248"/>
<dbReference type="PROSITE" id="PS51257">
    <property type="entry name" value="PROKAR_LIPOPROTEIN"/>
    <property type="match status" value="1"/>
</dbReference>
<protein>
    <submittedName>
        <fullName evidence="7">Uncharacterized protein</fullName>
    </submittedName>
</protein>
<organism evidence="7 8">
    <name type="scientific">Cardidatus Bartonella washoeensis 085-0475</name>
    <dbReference type="NCBI Taxonomy" id="1094564"/>
    <lineage>
        <taxon>Bacteria</taxon>
        <taxon>Pseudomonadati</taxon>
        <taxon>Pseudomonadota</taxon>
        <taxon>Alphaproteobacteria</taxon>
        <taxon>Hyphomicrobiales</taxon>
        <taxon>Bartonellaceae</taxon>
        <taxon>Bartonella</taxon>
    </lineage>
</organism>
<evidence type="ECO:0000256" key="3">
    <source>
        <dbReference type="ARBA" id="ARBA00023136"/>
    </source>
</evidence>
<evidence type="ECO:0000256" key="5">
    <source>
        <dbReference type="ARBA" id="ARBA00023237"/>
    </source>
</evidence>
<sequence length="59" mass="6274">MKIILRSLIIVLLGNVLLFGCGRKGALELPSSTGVDSSQGAFVPQSTANESFVLDRLIQ</sequence>
<dbReference type="InterPro" id="IPR032831">
    <property type="entry name" value="LptM_cons"/>
</dbReference>
<keyword evidence="5" id="KW-0998">Cell outer membrane</keyword>
<comment type="caution">
    <text evidence="7">The sequence shown here is derived from an EMBL/GenBank/DDBJ whole genome shotgun (WGS) entry which is preliminary data.</text>
</comment>
<accession>J1JKK1</accession>
<dbReference type="Proteomes" id="UP000002646">
    <property type="component" value="Unassembled WGS sequence"/>
</dbReference>
<keyword evidence="2" id="KW-0732">Signal</keyword>
<dbReference type="STRING" id="1094564.MCW_01098"/>
<dbReference type="EMBL" id="AILX01000012">
    <property type="protein sequence ID" value="EJF85212.1"/>
    <property type="molecule type" value="Genomic_DNA"/>
</dbReference>
<comment type="subcellular location">
    <subcellularLocation>
        <location evidence="1">Cell outer membrane</location>
        <topology evidence="1">Lipid-anchor</topology>
    </subcellularLocation>
</comment>
<dbReference type="OrthoDB" id="7926647at2"/>
<evidence type="ECO:0000256" key="1">
    <source>
        <dbReference type="ARBA" id="ARBA00004459"/>
    </source>
</evidence>
<evidence type="ECO:0000256" key="2">
    <source>
        <dbReference type="ARBA" id="ARBA00022729"/>
    </source>
</evidence>
<proteinExistence type="predicted"/>
<dbReference type="RefSeq" id="WP_006925925.1">
    <property type="nucleotide sequence ID" value="NZ_JH725102.1"/>
</dbReference>
<keyword evidence="3" id="KW-0472">Membrane</keyword>
<dbReference type="HOGENOM" id="CLU_189713_0_0_5"/>
<keyword evidence="6" id="KW-0449">Lipoprotein</keyword>
<evidence type="ECO:0000256" key="4">
    <source>
        <dbReference type="ARBA" id="ARBA00023139"/>
    </source>
</evidence>
<name>J1JKK1_9HYPH</name>
<reference evidence="7 8" key="1">
    <citation type="submission" date="2012-03" db="EMBL/GenBank/DDBJ databases">
        <title>The Genome Sequence of Bartonella washoensis 085-0475.</title>
        <authorList>
            <consortium name="The Broad Institute Genome Sequencing Platform"/>
            <consortium name="The Broad Institute Genome Sequencing Center for Infectious Disease"/>
            <person name="Feldgarden M."/>
            <person name="Kirby J."/>
            <person name="Kosoy M."/>
            <person name="Birtles R."/>
            <person name="Probert W.S."/>
            <person name="Chiaraviglio L."/>
            <person name="Young S.K."/>
            <person name="Zeng Q."/>
            <person name="Gargeya S."/>
            <person name="Fitzgerald M."/>
            <person name="Haas B."/>
            <person name="Abouelleil A."/>
            <person name="Alvarado L."/>
            <person name="Arachchi H.M."/>
            <person name="Berlin A."/>
            <person name="Chapman S.B."/>
            <person name="Gearin G."/>
            <person name="Goldberg J."/>
            <person name="Griggs A."/>
            <person name="Gujja S."/>
            <person name="Hansen M."/>
            <person name="Heiman D."/>
            <person name="Howarth C."/>
            <person name="Larimer J."/>
            <person name="Lui A."/>
            <person name="MacDonald P.J.P."/>
            <person name="McCowen C."/>
            <person name="Montmayeur A."/>
            <person name="Murphy C."/>
            <person name="Neiman D."/>
            <person name="Pearson M."/>
            <person name="Priest M."/>
            <person name="Roberts A."/>
            <person name="Saif S."/>
            <person name="Shea T."/>
            <person name="Sisk P."/>
            <person name="Stolte C."/>
            <person name="Sykes S."/>
            <person name="Wortman J."/>
            <person name="Nusbaum C."/>
            <person name="Birren B."/>
        </authorList>
    </citation>
    <scope>NUCLEOTIDE SEQUENCE [LARGE SCALE GENOMIC DNA]</scope>
    <source>
        <strain evidence="7 8">085-0475</strain>
    </source>
</reference>
<dbReference type="AlphaFoldDB" id="J1JKK1"/>
<evidence type="ECO:0000313" key="8">
    <source>
        <dbReference type="Proteomes" id="UP000002646"/>
    </source>
</evidence>
<dbReference type="NCBIfam" id="NF047847">
    <property type="entry name" value="SS_mature_LptM"/>
    <property type="match status" value="1"/>
</dbReference>
<evidence type="ECO:0000256" key="6">
    <source>
        <dbReference type="ARBA" id="ARBA00023288"/>
    </source>
</evidence>
<gene>
    <name evidence="7" type="ORF">MCW_01098</name>
</gene>
<evidence type="ECO:0000313" key="7">
    <source>
        <dbReference type="EMBL" id="EJF85212.1"/>
    </source>
</evidence>
<keyword evidence="4" id="KW-0564">Palmitate</keyword>